<name>A0A484LID2_9ASTE</name>
<proteinExistence type="predicted"/>
<evidence type="ECO:0000313" key="2">
    <source>
        <dbReference type="EMBL" id="VFQ76074.1"/>
    </source>
</evidence>
<keyword evidence="3" id="KW-1185">Reference proteome</keyword>
<reference evidence="2 3" key="1">
    <citation type="submission" date="2018-04" db="EMBL/GenBank/DDBJ databases">
        <authorList>
            <person name="Vogel A."/>
        </authorList>
    </citation>
    <scope>NUCLEOTIDE SEQUENCE [LARGE SCALE GENOMIC DNA]</scope>
</reference>
<protein>
    <submittedName>
        <fullName evidence="2">Uncharacterized protein</fullName>
    </submittedName>
</protein>
<dbReference type="EMBL" id="OOIL02001477">
    <property type="protein sequence ID" value="VFQ76074.1"/>
    <property type="molecule type" value="Genomic_DNA"/>
</dbReference>
<organism evidence="2 3">
    <name type="scientific">Cuscuta campestris</name>
    <dbReference type="NCBI Taxonomy" id="132261"/>
    <lineage>
        <taxon>Eukaryota</taxon>
        <taxon>Viridiplantae</taxon>
        <taxon>Streptophyta</taxon>
        <taxon>Embryophyta</taxon>
        <taxon>Tracheophyta</taxon>
        <taxon>Spermatophyta</taxon>
        <taxon>Magnoliopsida</taxon>
        <taxon>eudicotyledons</taxon>
        <taxon>Gunneridae</taxon>
        <taxon>Pentapetalae</taxon>
        <taxon>asterids</taxon>
        <taxon>lamiids</taxon>
        <taxon>Solanales</taxon>
        <taxon>Convolvulaceae</taxon>
        <taxon>Cuscuteae</taxon>
        <taxon>Cuscuta</taxon>
        <taxon>Cuscuta subgen. Grammica</taxon>
        <taxon>Cuscuta sect. Cleistogrammica</taxon>
    </lineage>
</organism>
<sequence>MISSPAAAHVSKHQRKKCIAQESLLLQSKHCNFKYKRYPKPQEGGYTETDRDERSEIGNRGTDLGFRP</sequence>
<dbReference type="AlphaFoldDB" id="A0A484LID2"/>
<evidence type="ECO:0000256" key="1">
    <source>
        <dbReference type="SAM" id="MobiDB-lite"/>
    </source>
</evidence>
<feature type="region of interest" description="Disordered" evidence="1">
    <location>
        <begin position="36"/>
        <end position="68"/>
    </location>
</feature>
<dbReference type="Proteomes" id="UP000595140">
    <property type="component" value="Unassembled WGS sequence"/>
</dbReference>
<evidence type="ECO:0000313" key="3">
    <source>
        <dbReference type="Proteomes" id="UP000595140"/>
    </source>
</evidence>
<gene>
    <name evidence="2" type="ORF">CCAM_LOCUS17850</name>
</gene>
<accession>A0A484LID2</accession>
<feature type="compositionally biased region" description="Basic and acidic residues" evidence="1">
    <location>
        <begin position="48"/>
        <end position="57"/>
    </location>
</feature>